<accession>A0A9K3LJP5</accession>
<evidence type="ECO:0000313" key="6">
    <source>
        <dbReference type="Proteomes" id="UP000693970"/>
    </source>
</evidence>
<feature type="region of interest" description="Disordered" evidence="3">
    <location>
        <begin position="497"/>
        <end position="573"/>
    </location>
</feature>
<dbReference type="InterPro" id="IPR001841">
    <property type="entry name" value="Znf_RING"/>
</dbReference>
<feature type="compositionally biased region" description="Low complexity" evidence="3">
    <location>
        <begin position="120"/>
        <end position="143"/>
    </location>
</feature>
<feature type="coiled-coil region" evidence="2">
    <location>
        <begin position="161"/>
        <end position="188"/>
    </location>
</feature>
<organism evidence="5 6">
    <name type="scientific">Nitzschia inconspicua</name>
    <dbReference type="NCBI Taxonomy" id="303405"/>
    <lineage>
        <taxon>Eukaryota</taxon>
        <taxon>Sar</taxon>
        <taxon>Stramenopiles</taxon>
        <taxon>Ochrophyta</taxon>
        <taxon>Bacillariophyta</taxon>
        <taxon>Bacillariophyceae</taxon>
        <taxon>Bacillariophycidae</taxon>
        <taxon>Bacillariales</taxon>
        <taxon>Bacillariaceae</taxon>
        <taxon>Nitzschia</taxon>
    </lineage>
</organism>
<reference evidence="5" key="1">
    <citation type="journal article" date="2021" name="Sci. Rep.">
        <title>Diploid genomic architecture of Nitzschia inconspicua, an elite biomass production diatom.</title>
        <authorList>
            <person name="Oliver A."/>
            <person name="Podell S."/>
            <person name="Pinowska A."/>
            <person name="Traller J.C."/>
            <person name="Smith S.R."/>
            <person name="McClure R."/>
            <person name="Beliaev A."/>
            <person name="Bohutskyi P."/>
            <person name="Hill E.A."/>
            <person name="Rabines A."/>
            <person name="Zheng H."/>
            <person name="Allen L.Z."/>
            <person name="Kuo A."/>
            <person name="Grigoriev I.V."/>
            <person name="Allen A.E."/>
            <person name="Hazlebeck D."/>
            <person name="Allen E.E."/>
        </authorList>
    </citation>
    <scope>NUCLEOTIDE SEQUENCE</scope>
    <source>
        <strain evidence="5">Hildebrandi</strain>
    </source>
</reference>
<dbReference type="Proteomes" id="UP000693970">
    <property type="component" value="Unassembled WGS sequence"/>
</dbReference>
<reference evidence="5" key="2">
    <citation type="submission" date="2021-04" db="EMBL/GenBank/DDBJ databases">
        <authorList>
            <person name="Podell S."/>
        </authorList>
    </citation>
    <scope>NUCLEOTIDE SEQUENCE</scope>
    <source>
        <strain evidence="5">Hildebrandi</strain>
    </source>
</reference>
<keyword evidence="1" id="KW-0479">Metal-binding</keyword>
<keyword evidence="2" id="KW-0175">Coiled coil</keyword>
<feature type="compositionally biased region" description="Basic and acidic residues" evidence="3">
    <location>
        <begin position="286"/>
        <end position="296"/>
    </location>
</feature>
<dbReference type="Pfam" id="PF13920">
    <property type="entry name" value="zf-C3HC4_3"/>
    <property type="match status" value="1"/>
</dbReference>
<keyword evidence="1" id="KW-0862">Zinc</keyword>
<sequence>MTSSASQVSLHCIICYEQFDLKDRHPVVLPCGHTYVCVVCAKRLKKCMECREPLFWNPPKAPPASSMMMMNHHQHHHPSALQHRSPAHSRYSTTRTVGRMSAARFSPAPQTPPHPSMAVTAGTGTASASNNNNSNNNSGNATGTVLADEPMPLPLPKNLVLMEMIEAKERQQRLLREAKRQEQEHTLQRQQEAQLQKLQEALEGGDGHEVDVVVVEDNLIDAEAEEEDDDDDDEEEEDWLLDPTLSGMAAFSGSCGTYVVREPLGLVVLPLDPNRRHQQPAEASDVYEKTLSHHPEQQQQQQHSYMKAPQPLPTTPDQDEKKEAAFGEEGHPSTGRGYRHPQPTFHKQSHYDDENNNNSEDDNDNSDNDDDDAVVPRRPQHPKEPFSLEEGQKVQVVGVEEGVYQLARGAGYIVATGNQLVKVGGPLETSCKLEGMLQSVTQKQMEVQQQLDEINRLARGLREKIVLEQAHPEDHPVITAPKHAHFLDGQLMTTDNHLPTIPDTLHPTTPTKYRTTNNSSPNTGGSGGNQSMASDTSTHVELGAPRTPGPPQSSGTGPFLEMDHGSGSGSYSGYDQYVNSPAHSCPMPTVNASANLSQPFIDGTPTGLPRYRVNSDDDLYGLGWAGALGCGSTLFGERLLESSRQGTNNILNAAAGSDILALSFDENSLLDHASARNRAASLAAAAGAHTGSQDSPLRSGGSFDGVNFRTGMSGHSGVSQPKRNRNAHHTGMIHSSAATLPRRQIRMMSEHRGVAQVRGTAPPAGLKRRTTPDALIGSQDYY</sequence>
<feature type="domain" description="RING-type" evidence="4">
    <location>
        <begin position="12"/>
        <end position="51"/>
    </location>
</feature>
<evidence type="ECO:0000256" key="2">
    <source>
        <dbReference type="SAM" id="Coils"/>
    </source>
</evidence>
<keyword evidence="6" id="KW-1185">Reference proteome</keyword>
<protein>
    <submittedName>
        <fullName evidence="5">Zinc finger C3HC4 type domain containing protein</fullName>
    </submittedName>
</protein>
<dbReference type="OrthoDB" id="47482at2759"/>
<feature type="region of interest" description="Disordered" evidence="3">
    <location>
        <begin position="275"/>
        <end position="389"/>
    </location>
</feature>
<evidence type="ECO:0000259" key="4">
    <source>
        <dbReference type="PROSITE" id="PS50089"/>
    </source>
</evidence>
<dbReference type="EMBL" id="JAGRRH010000012">
    <property type="protein sequence ID" value="KAG7362236.1"/>
    <property type="molecule type" value="Genomic_DNA"/>
</dbReference>
<name>A0A9K3LJP5_9STRA</name>
<feature type="coiled-coil region" evidence="2">
    <location>
        <begin position="437"/>
        <end position="464"/>
    </location>
</feature>
<feature type="compositionally biased region" description="Basic and acidic residues" evidence="3">
    <location>
        <begin position="318"/>
        <end position="331"/>
    </location>
</feature>
<keyword evidence="1" id="KW-0863">Zinc-finger</keyword>
<feature type="region of interest" description="Disordered" evidence="3">
    <location>
        <begin position="103"/>
        <end position="146"/>
    </location>
</feature>
<feature type="region of interest" description="Disordered" evidence="3">
    <location>
        <begin position="753"/>
        <end position="782"/>
    </location>
</feature>
<evidence type="ECO:0000256" key="3">
    <source>
        <dbReference type="SAM" id="MobiDB-lite"/>
    </source>
</evidence>
<comment type="caution">
    <text evidence="5">The sequence shown here is derived from an EMBL/GenBank/DDBJ whole genome shotgun (WGS) entry which is preliminary data.</text>
</comment>
<evidence type="ECO:0000256" key="1">
    <source>
        <dbReference type="PROSITE-ProRule" id="PRU00175"/>
    </source>
</evidence>
<evidence type="ECO:0000313" key="5">
    <source>
        <dbReference type="EMBL" id="KAG7362236.1"/>
    </source>
</evidence>
<dbReference type="CDD" id="cd16449">
    <property type="entry name" value="RING-HC"/>
    <property type="match status" value="1"/>
</dbReference>
<gene>
    <name evidence="5" type="ORF">IV203_025902</name>
</gene>
<dbReference type="PROSITE" id="PS50089">
    <property type="entry name" value="ZF_RING_2"/>
    <property type="match status" value="1"/>
</dbReference>
<dbReference type="SMART" id="SM00184">
    <property type="entry name" value="RING"/>
    <property type="match status" value="1"/>
</dbReference>
<dbReference type="AlphaFoldDB" id="A0A9K3LJP5"/>
<proteinExistence type="predicted"/>
<feature type="compositionally biased region" description="Acidic residues" evidence="3">
    <location>
        <begin position="359"/>
        <end position="373"/>
    </location>
</feature>
<dbReference type="GO" id="GO:0008270">
    <property type="term" value="F:zinc ion binding"/>
    <property type="evidence" value="ECO:0007669"/>
    <property type="project" value="UniProtKB-KW"/>
</dbReference>